<name>Q6BSV6_DEBHA</name>
<keyword evidence="2" id="KW-0812">Transmembrane</keyword>
<feature type="compositionally biased region" description="Low complexity" evidence="1">
    <location>
        <begin position="493"/>
        <end position="503"/>
    </location>
</feature>
<gene>
    <name evidence="4" type="ordered locus">DEHA2D05698g</name>
</gene>
<dbReference type="PROSITE" id="PS50235">
    <property type="entry name" value="USP_3"/>
    <property type="match status" value="1"/>
</dbReference>
<dbReference type="InterPro" id="IPR001394">
    <property type="entry name" value="Peptidase_C19_UCH"/>
</dbReference>
<proteinExistence type="predicted"/>
<reference evidence="4 5" key="1">
    <citation type="journal article" date="2004" name="Nature">
        <title>Genome evolution in yeasts.</title>
        <authorList>
            <consortium name="Genolevures"/>
            <person name="Dujon B."/>
            <person name="Sherman D."/>
            <person name="Fischer G."/>
            <person name="Durrens P."/>
            <person name="Casaregola S."/>
            <person name="Lafontaine I."/>
            <person name="de Montigny J."/>
            <person name="Marck C."/>
            <person name="Neuveglise C."/>
            <person name="Talla E."/>
            <person name="Goffard N."/>
            <person name="Frangeul L."/>
            <person name="Aigle M."/>
            <person name="Anthouard V."/>
            <person name="Babour A."/>
            <person name="Barbe V."/>
            <person name="Barnay S."/>
            <person name="Blanchin S."/>
            <person name="Beckerich J.M."/>
            <person name="Beyne E."/>
            <person name="Bleykasten C."/>
            <person name="Boisrame A."/>
            <person name="Boyer J."/>
            <person name="Cattolico L."/>
            <person name="Confanioleri F."/>
            <person name="de Daruvar A."/>
            <person name="Despons L."/>
            <person name="Fabre E."/>
            <person name="Fairhead C."/>
            <person name="Ferry-Dumazet H."/>
            <person name="Groppi A."/>
            <person name="Hantraye F."/>
            <person name="Hennequin C."/>
            <person name="Jauniaux N."/>
            <person name="Joyet P."/>
            <person name="Kachouri R."/>
            <person name="Kerrest A."/>
            <person name="Koszul R."/>
            <person name="Lemaire M."/>
            <person name="Lesur I."/>
            <person name="Ma L."/>
            <person name="Muller H."/>
            <person name="Nicaud J.M."/>
            <person name="Nikolski M."/>
            <person name="Oztas S."/>
            <person name="Ozier-Kalogeropoulos O."/>
            <person name="Pellenz S."/>
            <person name="Potier S."/>
            <person name="Richard G.F."/>
            <person name="Straub M.L."/>
            <person name="Suleau A."/>
            <person name="Swennene D."/>
            <person name="Tekaia F."/>
            <person name="Wesolowski-Louvel M."/>
            <person name="Westhof E."/>
            <person name="Wirth B."/>
            <person name="Zeniou-Meyer M."/>
            <person name="Zivanovic I."/>
            <person name="Bolotin-Fukuhara M."/>
            <person name="Thierry A."/>
            <person name="Bouchier C."/>
            <person name="Caudron B."/>
            <person name="Scarpelli C."/>
            <person name="Gaillardin C."/>
            <person name="Weissenbach J."/>
            <person name="Wincker P."/>
            <person name="Souciet J.L."/>
        </authorList>
    </citation>
    <scope>NUCLEOTIDE SEQUENCE [LARGE SCALE GENOMIC DNA]</scope>
    <source>
        <strain evidence="5">ATCC 36239 / CBS 767 / BCRC 21394 / JCM 1990 / NBRC 0083 / IGC 2968</strain>
    </source>
</reference>
<dbReference type="RefSeq" id="XP_458714.2">
    <property type="nucleotide sequence ID" value="XM_458714.1"/>
</dbReference>
<evidence type="ECO:0000313" key="4">
    <source>
        <dbReference type="EMBL" id="CAG86856.2"/>
    </source>
</evidence>
<dbReference type="KEGG" id="dha:DEHA2D05698g"/>
<dbReference type="CDD" id="cd02662">
    <property type="entry name" value="Peptidase_C19F"/>
    <property type="match status" value="1"/>
</dbReference>
<dbReference type="OrthoDB" id="2248014at2759"/>
<feature type="compositionally biased region" description="Acidic residues" evidence="1">
    <location>
        <begin position="504"/>
        <end position="514"/>
    </location>
</feature>
<evidence type="ECO:0000256" key="2">
    <source>
        <dbReference type="SAM" id="Phobius"/>
    </source>
</evidence>
<dbReference type="HOGENOM" id="CLU_023181_0_0_1"/>
<protein>
    <submittedName>
        <fullName evidence="4">DEHA2D05698p</fullName>
    </submittedName>
</protein>
<dbReference type="PROSITE" id="PS00973">
    <property type="entry name" value="USP_2"/>
    <property type="match status" value="1"/>
</dbReference>
<dbReference type="InParanoid" id="Q6BSV6"/>
<feature type="compositionally biased region" description="Low complexity" evidence="1">
    <location>
        <begin position="515"/>
        <end position="527"/>
    </location>
</feature>
<evidence type="ECO:0000313" key="5">
    <source>
        <dbReference type="Proteomes" id="UP000000599"/>
    </source>
</evidence>
<dbReference type="OMA" id="WTFLHEL"/>
<keyword evidence="2" id="KW-1133">Transmembrane helix</keyword>
<dbReference type="GO" id="GO:0004843">
    <property type="term" value="F:cysteine-type deubiquitinase activity"/>
    <property type="evidence" value="ECO:0007669"/>
    <property type="project" value="InterPro"/>
</dbReference>
<dbReference type="Gene3D" id="3.90.70.10">
    <property type="entry name" value="Cysteine proteinases"/>
    <property type="match status" value="2"/>
</dbReference>
<dbReference type="eggNOG" id="ENOG502QSIQ">
    <property type="taxonomic scope" value="Eukaryota"/>
</dbReference>
<feature type="region of interest" description="Disordered" evidence="1">
    <location>
        <begin position="678"/>
        <end position="725"/>
    </location>
</feature>
<dbReference type="InterPro" id="IPR038765">
    <property type="entry name" value="Papain-like_cys_pep_sf"/>
</dbReference>
<accession>Q6BSV6</accession>
<evidence type="ECO:0000256" key="1">
    <source>
        <dbReference type="SAM" id="MobiDB-lite"/>
    </source>
</evidence>
<dbReference type="EMBL" id="CR382136">
    <property type="protein sequence ID" value="CAG86856.2"/>
    <property type="molecule type" value="Genomic_DNA"/>
</dbReference>
<feature type="region of interest" description="Disordered" evidence="1">
    <location>
        <begin position="470"/>
        <end position="552"/>
    </location>
</feature>
<keyword evidence="5" id="KW-1185">Reference proteome</keyword>
<dbReference type="Proteomes" id="UP000000599">
    <property type="component" value="Chromosome D"/>
</dbReference>
<dbReference type="InterPro" id="IPR018200">
    <property type="entry name" value="USP_CS"/>
</dbReference>
<feature type="compositionally biased region" description="Acidic residues" evidence="1">
    <location>
        <begin position="470"/>
        <end position="492"/>
    </location>
</feature>
<dbReference type="InterPro" id="IPR050185">
    <property type="entry name" value="Ub_carboxyl-term_hydrolase"/>
</dbReference>
<feature type="compositionally biased region" description="Polar residues" evidence="1">
    <location>
        <begin position="528"/>
        <end position="552"/>
    </location>
</feature>
<feature type="domain" description="USP" evidence="3">
    <location>
        <begin position="86"/>
        <end position="650"/>
    </location>
</feature>
<dbReference type="SUPFAM" id="SSF54001">
    <property type="entry name" value="Cysteine proteinases"/>
    <property type="match status" value="1"/>
</dbReference>
<dbReference type="STRING" id="284592.Q6BSV6"/>
<dbReference type="PANTHER" id="PTHR21646">
    <property type="entry name" value="UBIQUITIN CARBOXYL-TERMINAL HYDROLASE"/>
    <property type="match status" value="1"/>
</dbReference>
<dbReference type="Pfam" id="PF00443">
    <property type="entry name" value="UCH"/>
    <property type="match status" value="1"/>
</dbReference>
<dbReference type="GeneID" id="2900894"/>
<dbReference type="FunCoup" id="Q6BSV6">
    <property type="interactions" value="41"/>
</dbReference>
<dbReference type="PANTHER" id="PTHR21646:SF39">
    <property type="entry name" value="UBIQUITIN CARBOXYL-TERMINAL HYDROLASE 16"/>
    <property type="match status" value="1"/>
</dbReference>
<feature type="compositionally biased region" description="Polar residues" evidence="1">
    <location>
        <begin position="678"/>
        <end position="704"/>
    </location>
</feature>
<dbReference type="GO" id="GO:0016579">
    <property type="term" value="P:protein deubiquitination"/>
    <property type="evidence" value="ECO:0007669"/>
    <property type="project" value="InterPro"/>
</dbReference>
<keyword evidence="2" id="KW-0472">Membrane</keyword>
<evidence type="ECO:0000259" key="3">
    <source>
        <dbReference type="PROSITE" id="PS50235"/>
    </source>
</evidence>
<dbReference type="VEuPathDB" id="FungiDB:DEHA2D05698g"/>
<dbReference type="AlphaFoldDB" id="Q6BSV6"/>
<feature type="transmembrane region" description="Helical" evidence="2">
    <location>
        <begin position="46"/>
        <end position="69"/>
    </location>
</feature>
<dbReference type="InterPro" id="IPR028889">
    <property type="entry name" value="USP"/>
</dbReference>
<sequence>MSLLEQLRCLIVNRDIVGAPTQVANRNTDFVRNFLFSRTSEQQRNLIISGILVGLSFYILLPSISIPFLPDQKQQMFSKRPDKYTTGLINLRNDCFANSSLQAYSALPKLTEYLNEFITAFKQLKKFMEDNGIKSELHINTQDESSGSSKFKTNNSKFEIPLHYALSKMMKSLQETRMSSRTISVWTFLHALEKIFNAKISKSQHDAQELTQLINETLENENVKILKKLKQLRKELLNNPNLINDLDAIQLPEFPFSGLILSQMKCLSCSFVSKPNFSPFLMLTLNAPEKSSTELETIIDENESESIEGYQCLKCRLMKITENENHLKEIGKSNNSEDEVTILNTLFDLNNDEKLCINDDLSPELEEYIKSYNKYGLDIANVTSTVFRRQQILKPPKIFGIHLSRSSFNGVDVTRNSCRVSFKDQLTLSIGKEYHEELKQFQGAANEESISEDANFSSNILTNDIDDMEDEEHQREDIDENGNEDEENEEISTTDNGDNTTSDNEFDDGDDDSDSSSLTSTETSHTTPTIRGSTNDKQFDAASSSTTLRTPETLNNAPITEDQTDKLRKHFRSFKFNDNDIYKYKLRALIKHQGSHSQGHYECYKRKPLYVKDKEGVIFKLSPEILDDITGDITCDVTGISVLDPTFRDEERNASSHNKDDSSSETVTRKKKFSFSFNNNRRGSVASSSSDNADPTSKTGSNTYDEVPNLRNINEEEYEDSSSGLRRKLSTMMGRRPSVFQADPANANIQEIIHSGLNTPAELLVDGPEVDYFSSFGGGPQKMIPEDNEQSKKVKMRKIPSLIKHPFWRISDSEISEVSRSTVLWENSSVYMLYYERVDRGQIKGDK</sequence>
<organism evidence="4 5">
    <name type="scientific">Debaryomyces hansenii (strain ATCC 36239 / CBS 767 / BCRC 21394 / JCM 1990 / NBRC 0083 / IGC 2968)</name>
    <name type="common">Yeast</name>
    <name type="synonym">Torulaspora hansenii</name>
    <dbReference type="NCBI Taxonomy" id="284592"/>
    <lineage>
        <taxon>Eukaryota</taxon>
        <taxon>Fungi</taxon>
        <taxon>Dikarya</taxon>
        <taxon>Ascomycota</taxon>
        <taxon>Saccharomycotina</taxon>
        <taxon>Pichiomycetes</taxon>
        <taxon>Debaryomycetaceae</taxon>
        <taxon>Debaryomyces</taxon>
    </lineage>
</organism>